<gene>
    <name evidence="2" type="ORF">CLV25_106184</name>
</gene>
<reference evidence="2 3" key="1">
    <citation type="submission" date="2019-03" db="EMBL/GenBank/DDBJ databases">
        <title>Genomic Encyclopedia of Archaeal and Bacterial Type Strains, Phase II (KMG-II): from individual species to whole genera.</title>
        <authorList>
            <person name="Goeker M."/>
        </authorList>
    </citation>
    <scope>NUCLEOTIDE SEQUENCE [LARGE SCALE GENOMIC DNA]</scope>
    <source>
        <strain evidence="2 3">RL-C</strain>
    </source>
</reference>
<keyword evidence="1" id="KW-0472">Membrane</keyword>
<sequence>MKHVRKILVGISILALLYLIVFTDMSFSKENSIAWIFLLAISAITYGLDFLVIQRRRNNLKSDSQN</sequence>
<evidence type="ECO:0000313" key="3">
    <source>
        <dbReference type="Proteomes" id="UP000294830"/>
    </source>
</evidence>
<comment type="caution">
    <text evidence="2">The sequence shown here is derived from an EMBL/GenBank/DDBJ whole genome shotgun (WGS) entry which is preliminary data.</text>
</comment>
<feature type="transmembrane region" description="Helical" evidence="1">
    <location>
        <begin position="7"/>
        <end position="27"/>
    </location>
</feature>
<evidence type="ECO:0000256" key="1">
    <source>
        <dbReference type="SAM" id="Phobius"/>
    </source>
</evidence>
<keyword evidence="1" id="KW-1133">Transmembrane helix</keyword>
<keyword evidence="3" id="KW-1185">Reference proteome</keyword>
<keyword evidence="1" id="KW-0812">Transmembrane</keyword>
<evidence type="ECO:0000313" key="2">
    <source>
        <dbReference type="EMBL" id="TCN68602.1"/>
    </source>
</evidence>
<name>A0A4R2EMY2_9BACT</name>
<accession>A0A4R2EMY2</accession>
<feature type="transmembrane region" description="Helical" evidence="1">
    <location>
        <begin position="33"/>
        <end position="53"/>
    </location>
</feature>
<organism evidence="2 3">
    <name type="scientific">Acetobacteroides hydrogenigenes</name>
    <dbReference type="NCBI Taxonomy" id="979970"/>
    <lineage>
        <taxon>Bacteria</taxon>
        <taxon>Pseudomonadati</taxon>
        <taxon>Bacteroidota</taxon>
        <taxon>Bacteroidia</taxon>
        <taxon>Bacteroidales</taxon>
        <taxon>Rikenellaceae</taxon>
        <taxon>Acetobacteroides</taxon>
    </lineage>
</organism>
<proteinExistence type="predicted"/>
<dbReference type="AlphaFoldDB" id="A0A4R2EMY2"/>
<protein>
    <submittedName>
        <fullName evidence="2">Uncharacterized protein</fullName>
    </submittedName>
</protein>
<dbReference type="Proteomes" id="UP000294830">
    <property type="component" value="Unassembled WGS sequence"/>
</dbReference>
<dbReference type="EMBL" id="SLWB01000006">
    <property type="protein sequence ID" value="TCN68602.1"/>
    <property type="molecule type" value="Genomic_DNA"/>
</dbReference>